<dbReference type="PANTHER" id="PTHR12558:SF33">
    <property type="entry name" value="BLL7664 PROTEIN"/>
    <property type="match status" value="1"/>
</dbReference>
<dbReference type="InterPro" id="IPR000157">
    <property type="entry name" value="TIR_dom"/>
</dbReference>
<feature type="repeat" description="TPR" evidence="1">
    <location>
        <begin position="370"/>
        <end position="403"/>
    </location>
</feature>
<comment type="caution">
    <text evidence="3">The sequence shown here is derived from an EMBL/GenBank/DDBJ whole genome shotgun (WGS) entry which is preliminary data.</text>
</comment>
<sequence>MTDIFVSYARSDEPHAQRVTEALRADGFRVWRDEDLPAHRPYAEVIEERLNSAKAVIVIWSAEAARSHWVRAEADTARTAGTLVQATLDGSMPPLPFNQIHCADLSSWDGKNHAPGWAKLKDSVAALAGAPPSAAAATKGKRAAHSQVCVCVLPFQNMSGDAEQEYFSDGISEDITTDLSKISALGVTARNTAFTFKGRAVHVCEVAKELGVSHVLEGSVRKVGDRVRINSQLIDGATGEHVWAERYDRDLTDIFAIQDEISHSIVRALKLKLMPDERKAIEQRGTANADAYKLYLLARQYWVTGNHGDIKREERVMRIASKAVELDPYYAHAWALLGLAQSNLRYGFRSEVEDGVAAAHTALAIDATIAEAHCPMVRRLEQRGLHDDAAAALQKALELDPESWEVNKEAARVRIRERRIEDATRHYEKAVSVMDSDLHAWGWLVSCYHALGNAEAEREAAEMAVARAEDVLSHDPSNGAALSFGARGLAVLGKVDNAREWMERAMLVDFDNLDMRFNFARMLAAQLDDLDGALKLLQRNFSSIDAYMLKLAEADPDLDALRGDSRFLNMMARAKSRLGVKEEGGIAAALGASPASRSAGL</sequence>
<dbReference type="Gene3D" id="3.40.50.10070">
    <property type="entry name" value="TolB, N-terminal domain"/>
    <property type="match status" value="1"/>
</dbReference>
<gene>
    <name evidence="3" type="ORF">LZ538_04095</name>
</gene>
<dbReference type="SUPFAM" id="SSF52200">
    <property type="entry name" value="Toll/Interleukin receptor TIR domain"/>
    <property type="match status" value="1"/>
</dbReference>
<name>A0ABT0S0H8_9SPHN</name>
<feature type="domain" description="TIR" evidence="2">
    <location>
        <begin position="4"/>
        <end position="109"/>
    </location>
</feature>
<evidence type="ECO:0000259" key="2">
    <source>
        <dbReference type="Pfam" id="PF13676"/>
    </source>
</evidence>
<dbReference type="InterPro" id="IPR035897">
    <property type="entry name" value="Toll_tir_struct_dom_sf"/>
</dbReference>
<dbReference type="Proteomes" id="UP001165342">
    <property type="component" value="Unassembled WGS sequence"/>
</dbReference>
<dbReference type="SUPFAM" id="SSF48452">
    <property type="entry name" value="TPR-like"/>
    <property type="match status" value="1"/>
</dbReference>
<evidence type="ECO:0000313" key="4">
    <source>
        <dbReference type="Proteomes" id="UP001165342"/>
    </source>
</evidence>
<dbReference type="Gene3D" id="3.40.50.10140">
    <property type="entry name" value="Toll/interleukin-1 receptor homology (TIR) domain"/>
    <property type="match status" value="1"/>
</dbReference>
<dbReference type="InterPro" id="IPR011990">
    <property type="entry name" value="TPR-like_helical_dom_sf"/>
</dbReference>
<accession>A0ABT0S0H8</accession>
<dbReference type="Gene3D" id="1.25.40.10">
    <property type="entry name" value="Tetratricopeptide repeat domain"/>
    <property type="match status" value="2"/>
</dbReference>
<proteinExistence type="predicted"/>
<dbReference type="PROSITE" id="PS50005">
    <property type="entry name" value="TPR"/>
    <property type="match status" value="1"/>
</dbReference>
<evidence type="ECO:0000313" key="3">
    <source>
        <dbReference type="EMBL" id="MCL6729236.1"/>
    </source>
</evidence>
<evidence type="ECO:0000256" key="1">
    <source>
        <dbReference type="PROSITE-ProRule" id="PRU00339"/>
    </source>
</evidence>
<dbReference type="PANTHER" id="PTHR12558">
    <property type="entry name" value="CELL DIVISION CYCLE 16,23,27"/>
    <property type="match status" value="1"/>
</dbReference>
<keyword evidence="4" id="KW-1185">Reference proteome</keyword>
<dbReference type="EMBL" id="JAMGBE010000001">
    <property type="protein sequence ID" value="MCL6729236.1"/>
    <property type="molecule type" value="Genomic_DNA"/>
</dbReference>
<reference evidence="3" key="1">
    <citation type="submission" date="2022-05" db="EMBL/GenBank/DDBJ databases">
        <authorList>
            <person name="Jo J.-H."/>
            <person name="Im W.-T."/>
        </authorList>
    </citation>
    <scope>NUCLEOTIDE SEQUENCE</scope>
    <source>
        <strain evidence="3">SE220</strain>
    </source>
</reference>
<keyword evidence="1" id="KW-0802">TPR repeat</keyword>
<organism evidence="3 4">
    <name type="scientific">Sphingomonas hankyongi</name>
    <dbReference type="NCBI Taxonomy" id="2908209"/>
    <lineage>
        <taxon>Bacteria</taxon>
        <taxon>Pseudomonadati</taxon>
        <taxon>Pseudomonadota</taxon>
        <taxon>Alphaproteobacteria</taxon>
        <taxon>Sphingomonadales</taxon>
        <taxon>Sphingomonadaceae</taxon>
        <taxon>Sphingomonas</taxon>
    </lineage>
</organism>
<protein>
    <submittedName>
        <fullName evidence="3">TIR domain-containing protein</fullName>
    </submittedName>
</protein>
<dbReference type="RefSeq" id="WP_249830710.1">
    <property type="nucleotide sequence ID" value="NZ_JAMGBE010000001.1"/>
</dbReference>
<dbReference type="InterPro" id="IPR019734">
    <property type="entry name" value="TPR_rpt"/>
</dbReference>
<dbReference type="Pfam" id="PF13676">
    <property type="entry name" value="TIR_2"/>
    <property type="match status" value="1"/>
</dbReference>